<reference evidence="1" key="1">
    <citation type="submission" date="2020-10" db="EMBL/GenBank/DDBJ databases">
        <authorList>
            <person name="Gilroy R."/>
        </authorList>
    </citation>
    <scope>NUCLEOTIDE SEQUENCE</scope>
    <source>
        <strain evidence="1">10669</strain>
    </source>
</reference>
<name>A0A9D1T167_9BACT</name>
<dbReference type="Proteomes" id="UP000886812">
    <property type="component" value="Unassembled WGS sequence"/>
</dbReference>
<protein>
    <submittedName>
        <fullName evidence="1">Alcohol dehydrogenase</fullName>
    </submittedName>
</protein>
<evidence type="ECO:0000313" key="2">
    <source>
        <dbReference type="Proteomes" id="UP000886812"/>
    </source>
</evidence>
<feature type="non-terminal residue" evidence="1">
    <location>
        <position position="1"/>
    </location>
</feature>
<evidence type="ECO:0000313" key="1">
    <source>
        <dbReference type="EMBL" id="HIV03807.1"/>
    </source>
</evidence>
<organism evidence="1 2">
    <name type="scientific">Candidatus Spyradosoma merdigallinarum</name>
    <dbReference type="NCBI Taxonomy" id="2840950"/>
    <lineage>
        <taxon>Bacteria</taxon>
        <taxon>Pseudomonadati</taxon>
        <taxon>Verrucomicrobiota</taxon>
        <taxon>Opitutia</taxon>
        <taxon>Opitutia incertae sedis</taxon>
        <taxon>Candidatus Spyradosoma</taxon>
    </lineage>
</organism>
<comment type="caution">
    <text evidence="1">The sequence shown here is derived from an EMBL/GenBank/DDBJ whole genome shotgun (WGS) entry which is preliminary data.</text>
</comment>
<reference evidence="1" key="2">
    <citation type="journal article" date="2021" name="PeerJ">
        <title>Extensive microbial diversity within the chicken gut microbiome revealed by metagenomics and culture.</title>
        <authorList>
            <person name="Gilroy R."/>
            <person name="Ravi A."/>
            <person name="Getino M."/>
            <person name="Pursley I."/>
            <person name="Horton D.L."/>
            <person name="Alikhan N.F."/>
            <person name="Baker D."/>
            <person name="Gharbi K."/>
            <person name="Hall N."/>
            <person name="Watson M."/>
            <person name="Adriaenssens E.M."/>
            <person name="Foster-Nyarko E."/>
            <person name="Jarju S."/>
            <person name="Secka A."/>
            <person name="Antonio M."/>
            <person name="Oren A."/>
            <person name="Chaudhuri R.R."/>
            <person name="La Ragione R."/>
            <person name="Hildebrand F."/>
            <person name="Pallen M.J."/>
        </authorList>
    </citation>
    <scope>NUCLEOTIDE SEQUENCE</scope>
    <source>
        <strain evidence="1">10669</strain>
    </source>
</reference>
<sequence>GDLKMSDYGIVPEEFPEMARNAKEAMGFLFPNDPAPLSDEDCVAIYRASYK</sequence>
<dbReference type="EMBL" id="DVOG01000039">
    <property type="protein sequence ID" value="HIV03807.1"/>
    <property type="molecule type" value="Genomic_DNA"/>
</dbReference>
<accession>A0A9D1T167</accession>
<dbReference type="Gene3D" id="1.20.1090.10">
    <property type="entry name" value="Dehydroquinate synthase-like - alpha domain"/>
    <property type="match status" value="1"/>
</dbReference>
<gene>
    <name evidence="1" type="ORF">IAC75_01490</name>
</gene>
<dbReference type="AlphaFoldDB" id="A0A9D1T167"/>
<proteinExistence type="predicted"/>